<name>A0A023AX19_GRENI</name>
<dbReference type="AlphaFoldDB" id="A0A023AX19"/>
<dbReference type="RefSeq" id="XP_011133759.1">
    <property type="nucleotide sequence ID" value="XM_011135457.1"/>
</dbReference>
<keyword evidence="2" id="KW-1185">Reference proteome</keyword>
<comment type="caution">
    <text evidence="1">The sequence shown here is derived from an EMBL/GenBank/DDBJ whole genome shotgun (WGS) entry which is preliminary data.</text>
</comment>
<dbReference type="GO" id="GO:0008233">
    <property type="term" value="F:peptidase activity"/>
    <property type="evidence" value="ECO:0007669"/>
    <property type="project" value="UniProtKB-KW"/>
</dbReference>
<protein>
    <submittedName>
        <fullName evidence="1">Retroviral aspartyl protease</fullName>
    </submittedName>
</protein>
<feature type="non-terminal residue" evidence="1">
    <location>
        <position position="234"/>
    </location>
</feature>
<gene>
    <name evidence="1" type="ORF">GNI_202610</name>
</gene>
<dbReference type="SUPFAM" id="SSF50630">
    <property type="entry name" value="Acid proteases"/>
    <property type="match status" value="1"/>
</dbReference>
<dbReference type="VEuPathDB" id="CryptoDB:GNI_202610"/>
<keyword evidence="1" id="KW-0645">Protease</keyword>
<dbReference type="Proteomes" id="UP000019763">
    <property type="component" value="Unassembled WGS sequence"/>
</dbReference>
<dbReference type="InterPro" id="IPR021109">
    <property type="entry name" value="Peptidase_aspartic_dom_sf"/>
</dbReference>
<proteinExistence type="predicted"/>
<dbReference type="GeneID" id="22916402"/>
<dbReference type="GO" id="GO:0006508">
    <property type="term" value="P:proteolysis"/>
    <property type="evidence" value="ECO:0007669"/>
    <property type="project" value="UniProtKB-KW"/>
</dbReference>
<evidence type="ECO:0000313" key="2">
    <source>
        <dbReference type="Proteomes" id="UP000019763"/>
    </source>
</evidence>
<sequence length="234" mass="25906">MVVNMKEDSSNLAVLEGLSKYFNDACERVKEAKSKAAARKAETATENSRLAGAVNVTTDEESGGLYGKFLIGNTDIVCLVDPGADKNIMNWKTLENLPIEYKCQWKPIEEGQMTLNFVQGSCAVTGSIELPVTSPLGNVEMEFYIVKEARLNILGNPWMRALKAAVCFKEDEVRNEVGKLSLFTKDIVPYSDAFSVTTKVVDVNVMADLQQNFGKQLTDEVKSNIITVLERYSE</sequence>
<accession>A0A023AX19</accession>
<reference evidence="1" key="1">
    <citation type="submission" date="2013-12" db="EMBL/GenBank/DDBJ databases">
        <authorList>
            <person name="Omoto C.K."/>
            <person name="Sibley D."/>
            <person name="Venepally P."/>
            <person name="Hadjithomas M."/>
            <person name="Karamycheva S."/>
            <person name="Brunk B."/>
            <person name="Roos D."/>
            <person name="Caler E."/>
            <person name="Lorenzi H."/>
        </authorList>
    </citation>
    <scope>NUCLEOTIDE SEQUENCE</scope>
</reference>
<keyword evidence="1" id="KW-0378">Hydrolase</keyword>
<evidence type="ECO:0000313" key="1">
    <source>
        <dbReference type="EMBL" id="EZG42968.1"/>
    </source>
</evidence>
<dbReference type="CDD" id="cd00303">
    <property type="entry name" value="retropepsin_like"/>
    <property type="match status" value="1"/>
</dbReference>
<dbReference type="EMBL" id="AFNH02001570">
    <property type="protein sequence ID" value="EZG42968.1"/>
    <property type="molecule type" value="Genomic_DNA"/>
</dbReference>
<dbReference type="Gene3D" id="2.40.70.10">
    <property type="entry name" value="Acid Proteases"/>
    <property type="match status" value="1"/>
</dbReference>
<organism evidence="1 2">
    <name type="scientific">Gregarina niphandrodes</name>
    <name type="common">Septate eugregarine</name>
    <dbReference type="NCBI Taxonomy" id="110365"/>
    <lineage>
        <taxon>Eukaryota</taxon>
        <taxon>Sar</taxon>
        <taxon>Alveolata</taxon>
        <taxon>Apicomplexa</taxon>
        <taxon>Conoidasida</taxon>
        <taxon>Gregarinasina</taxon>
        <taxon>Eugregarinorida</taxon>
        <taxon>Gregarinidae</taxon>
        <taxon>Gregarina</taxon>
    </lineage>
</organism>